<protein>
    <recommendedName>
        <fullName evidence="1">YqbQ/XkdQ domain-containing protein</fullName>
    </recommendedName>
</protein>
<dbReference type="RefSeq" id="WP_006566113.1">
    <property type="nucleotide sequence ID" value="NZ_BAABZP010000001.1"/>
</dbReference>
<dbReference type="InterPro" id="IPR056937">
    <property type="entry name" value="YqbQ/XkdQ"/>
</dbReference>
<reference evidence="2" key="1">
    <citation type="submission" date="2019-11" db="EMBL/GenBank/DDBJ databases">
        <authorList>
            <person name="Feng L."/>
        </authorList>
    </citation>
    <scope>NUCLEOTIDE SEQUENCE</scope>
    <source>
        <strain evidence="2">AcaccaeLFYP115</strain>
    </source>
</reference>
<feature type="domain" description="YqbQ/XkdQ" evidence="1">
    <location>
        <begin position="78"/>
        <end position="332"/>
    </location>
</feature>
<proteinExistence type="predicted"/>
<evidence type="ECO:0000313" key="2">
    <source>
        <dbReference type="EMBL" id="VYS73577.1"/>
    </source>
</evidence>
<dbReference type="SUPFAM" id="SSF69279">
    <property type="entry name" value="Phage tail proteins"/>
    <property type="match status" value="1"/>
</dbReference>
<dbReference type="Pfam" id="PF24032">
    <property type="entry name" value="YQBQ"/>
    <property type="match status" value="1"/>
</dbReference>
<gene>
    <name evidence="2" type="ORF">ACLFYP115_00139</name>
</gene>
<evidence type="ECO:0000259" key="1">
    <source>
        <dbReference type="Pfam" id="PF24032"/>
    </source>
</evidence>
<sequence>MAGSLEHPLYRCLIKTKKANYNVSNLLTSLTTSQNNEELAQSVSITIPNIKDKNKYLYNNITVRDSLYLYCDTGSGYKEIFRGIIWEKDYTSDVTKDLNLMAYDRLIYLQNSQDNFFFSKGKNTKTILQTICKRWGIKLNFQYKSIKHKRKIIREETISDAILSILDEVKKKTGTKYVIYCEKGVLTIRKRAYNKKIYTLNQKDSALSQNTRVTMDGMVTKVAIYREQESEKKELPPKKVTVVKGNTSRYGTLQQIIVRDSDDKKSAHAKKEAKEILKEQGKPIYERTLEAVDNPYIKKGHRIKSSAGALEGYYTVIGIEHDCFNGTMSLEVET</sequence>
<dbReference type="EMBL" id="CACRSQ010000002">
    <property type="protein sequence ID" value="VYS73577.1"/>
    <property type="molecule type" value="Genomic_DNA"/>
</dbReference>
<organism evidence="2">
    <name type="scientific">Anaerostipes caccae</name>
    <dbReference type="NCBI Taxonomy" id="105841"/>
    <lineage>
        <taxon>Bacteria</taxon>
        <taxon>Bacillati</taxon>
        <taxon>Bacillota</taxon>
        <taxon>Clostridia</taxon>
        <taxon>Lachnospirales</taxon>
        <taxon>Lachnospiraceae</taxon>
        <taxon>Anaerostipes</taxon>
    </lineage>
</organism>
<dbReference type="AlphaFoldDB" id="A0A6N2QYQ3"/>
<name>A0A6N2QYQ3_9FIRM</name>
<accession>A0A6N2QYQ3</accession>